<evidence type="ECO:0000313" key="2">
    <source>
        <dbReference type="EMBL" id="KAL3814978.1"/>
    </source>
</evidence>
<gene>
    <name evidence="2" type="ORF">ACJIZ3_016246</name>
</gene>
<reference evidence="2 3" key="1">
    <citation type="submission" date="2024-12" db="EMBL/GenBank/DDBJ databases">
        <title>The unique morphological basis and parallel evolutionary history of personate flowers in Penstemon.</title>
        <authorList>
            <person name="Depatie T.H."/>
            <person name="Wessinger C.A."/>
        </authorList>
    </citation>
    <scope>NUCLEOTIDE SEQUENCE [LARGE SCALE GENOMIC DNA]</scope>
    <source>
        <strain evidence="2">WTNN_2</strain>
        <tissue evidence="2">Leaf</tissue>
    </source>
</reference>
<name>A0ABD3RQ22_9LAMI</name>
<feature type="region of interest" description="Disordered" evidence="1">
    <location>
        <begin position="251"/>
        <end position="298"/>
    </location>
</feature>
<evidence type="ECO:0000256" key="1">
    <source>
        <dbReference type="SAM" id="MobiDB-lite"/>
    </source>
</evidence>
<comment type="caution">
    <text evidence="2">The sequence shown here is derived from an EMBL/GenBank/DDBJ whole genome shotgun (WGS) entry which is preliminary data.</text>
</comment>
<proteinExistence type="predicted"/>
<organism evidence="2 3">
    <name type="scientific">Penstemon smallii</name>
    <dbReference type="NCBI Taxonomy" id="265156"/>
    <lineage>
        <taxon>Eukaryota</taxon>
        <taxon>Viridiplantae</taxon>
        <taxon>Streptophyta</taxon>
        <taxon>Embryophyta</taxon>
        <taxon>Tracheophyta</taxon>
        <taxon>Spermatophyta</taxon>
        <taxon>Magnoliopsida</taxon>
        <taxon>eudicotyledons</taxon>
        <taxon>Gunneridae</taxon>
        <taxon>Pentapetalae</taxon>
        <taxon>asterids</taxon>
        <taxon>lamiids</taxon>
        <taxon>Lamiales</taxon>
        <taxon>Plantaginaceae</taxon>
        <taxon>Cheloneae</taxon>
        <taxon>Penstemon</taxon>
    </lineage>
</organism>
<dbReference type="AlphaFoldDB" id="A0ABD3RQ22"/>
<sequence length="529" mass="54420">MIILQLIGYTRPLEGRAAVDWDCGADEAEAADDFKDREKELVLPEDDAGVERVPKPVNPEDGADVPVVVAADVPVVVAADAAEPTPIDAGKANPVKLVLALLPAEEAVENALVAAGAEAVVVVVVVMVENREEGVVSNATGLETDDVEAADDWSPVFPNENPDDADEEETELVVLLLNEKPEVVVLVELEEAADNENDGVGDVETVGNENPGAEEAEVVEAAPGNANPGAADAEEVDPNVGAAAEELVDVPNGGAAEDDPNNEEEDPNRPGVGLGVEDGGVEDPNRPVVEAEPDPKDGAVVVTVVAGGDNPNKPGDDAILDPNNAALVAAVDAGGVDDPNRLAAGVEPWPNKGVVVPLLVGAAEEDPNRLGVGAPDPNKFADPGAGDPNNVEVPNGDGEGDGEEGAAAEELAPKRLGEWHLKRIRKEAPKPKEGAEGADDAVEAPKPKEGAEGVVGAPKPKEGEEEVDDVVEAPKPKEGAEEVALGLENPNEGDELLENEKPVPAMVAVAVAAAEFRRDNCGGNWGFGF</sequence>
<dbReference type="Proteomes" id="UP001634393">
    <property type="component" value="Unassembled WGS sequence"/>
</dbReference>
<feature type="compositionally biased region" description="Acidic residues" evidence="1">
    <location>
        <begin position="398"/>
        <end position="407"/>
    </location>
</feature>
<dbReference type="EMBL" id="JBJXBP010000008">
    <property type="protein sequence ID" value="KAL3814978.1"/>
    <property type="molecule type" value="Genomic_DNA"/>
</dbReference>
<feature type="region of interest" description="Disordered" evidence="1">
    <location>
        <begin position="367"/>
        <end position="483"/>
    </location>
</feature>
<protein>
    <submittedName>
        <fullName evidence="2">Uncharacterized protein</fullName>
    </submittedName>
</protein>
<evidence type="ECO:0000313" key="3">
    <source>
        <dbReference type="Proteomes" id="UP001634393"/>
    </source>
</evidence>
<feature type="compositionally biased region" description="Acidic residues" evidence="1">
    <location>
        <begin position="256"/>
        <end position="266"/>
    </location>
</feature>
<feature type="compositionally biased region" description="Basic and acidic residues" evidence="1">
    <location>
        <begin position="411"/>
        <end position="435"/>
    </location>
</feature>
<keyword evidence="3" id="KW-1185">Reference proteome</keyword>
<accession>A0ABD3RQ22</accession>